<keyword evidence="5" id="KW-0408">Iron</keyword>
<keyword evidence="1" id="KW-0813">Transport</keyword>
<dbReference type="InterPro" id="IPR007419">
    <property type="entry name" value="BFD-like_2Fe2S-bd_dom"/>
</dbReference>
<dbReference type="EMBL" id="JWLW01000066">
    <property type="protein sequence ID" value="KHT44349.1"/>
    <property type="molecule type" value="Genomic_DNA"/>
</dbReference>
<evidence type="ECO:0000259" key="10">
    <source>
        <dbReference type="Pfam" id="PF04324"/>
    </source>
</evidence>
<dbReference type="Gene3D" id="1.10.10.1100">
    <property type="entry name" value="BFD-like [2Fe-2S]-binding domain"/>
    <property type="match status" value="1"/>
</dbReference>
<dbReference type="InterPro" id="IPR052371">
    <property type="entry name" value="BFD-associated_ferredoxin"/>
</dbReference>
<evidence type="ECO:0000256" key="6">
    <source>
        <dbReference type="ARBA" id="ARBA00023014"/>
    </source>
</evidence>
<comment type="caution">
    <text evidence="11">The sequence shown here is derived from an EMBL/GenBank/DDBJ whole genome shotgun (WGS) entry which is preliminary data.</text>
</comment>
<dbReference type="Proteomes" id="UP000031197">
    <property type="component" value="Unassembled WGS sequence"/>
</dbReference>
<dbReference type="InterPro" id="IPR041854">
    <property type="entry name" value="BFD-like_2Fe2S-bd_dom_sf"/>
</dbReference>
<evidence type="ECO:0000313" key="12">
    <source>
        <dbReference type="Proteomes" id="UP000031197"/>
    </source>
</evidence>
<dbReference type="CDD" id="cd19945">
    <property type="entry name" value="Fer2_BFD"/>
    <property type="match status" value="1"/>
</dbReference>
<dbReference type="Pfam" id="PF04324">
    <property type="entry name" value="Fer2_BFD"/>
    <property type="match status" value="1"/>
</dbReference>
<keyword evidence="3" id="KW-0479">Metal-binding</keyword>
<keyword evidence="12" id="KW-1185">Reference proteome</keyword>
<comment type="cofactor">
    <cofactor evidence="7">
        <name>[2Fe-2S] cluster</name>
        <dbReference type="ChEBI" id="CHEBI:190135"/>
    </cofactor>
</comment>
<evidence type="ECO:0000256" key="1">
    <source>
        <dbReference type="ARBA" id="ARBA00022448"/>
    </source>
</evidence>
<evidence type="ECO:0000256" key="5">
    <source>
        <dbReference type="ARBA" id="ARBA00023004"/>
    </source>
</evidence>
<protein>
    <recommendedName>
        <fullName evidence="8">Bacterioferritin-associated ferredoxin</fullName>
    </recommendedName>
</protein>
<keyword evidence="4" id="KW-0249">Electron transport</keyword>
<dbReference type="PANTHER" id="PTHR37424">
    <property type="entry name" value="BACTERIOFERRITIN-ASSOCIATED FERREDOXIN"/>
    <property type="match status" value="1"/>
</dbReference>
<evidence type="ECO:0000256" key="9">
    <source>
        <dbReference type="ARBA" id="ARBA00046332"/>
    </source>
</evidence>
<comment type="similarity">
    <text evidence="9">Belongs to the Bfd family.</text>
</comment>
<dbReference type="RefSeq" id="WP_014948769.1">
    <property type="nucleotide sequence ID" value="NZ_JWLW01000066.1"/>
</dbReference>
<name>A0A0B3YUT4_9ALTE</name>
<dbReference type="AlphaFoldDB" id="A0A0B3YUT4"/>
<gene>
    <name evidence="11" type="ORF">RJ41_15780</name>
</gene>
<evidence type="ECO:0000256" key="8">
    <source>
        <dbReference type="ARBA" id="ARBA00039386"/>
    </source>
</evidence>
<keyword evidence="6" id="KW-0411">Iron-sulfur</keyword>
<dbReference type="GeneID" id="56266339"/>
<dbReference type="GO" id="GO:0051537">
    <property type="term" value="F:2 iron, 2 sulfur cluster binding"/>
    <property type="evidence" value="ECO:0007669"/>
    <property type="project" value="UniProtKB-KW"/>
</dbReference>
<proteinExistence type="inferred from homology"/>
<evidence type="ECO:0000256" key="2">
    <source>
        <dbReference type="ARBA" id="ARBA00022714"/>
    </source>
</evidence>
<dbReference type="OrthoDB" id="9815350at2"/>
<organism evidence="11 12">
    <name type="scientific">Alteromonas marina</name>
    <dbReference type="NCBI Taxonomy" id="203795"/>
    <lineage>
        <taxon>Bacteria</taxon>
        <taxon>Pseudomonadati</taxon>
        <taxon>Pseudomonadota</taxon>
        <taxon>Gammaproteobacteria</taxon>
        <taxon>Alteromonadales</taxon>
        <taxon>Alteromonadaceae</taxon>
        <taxon>Alteromonas/Salinimonas group</taxon>
        <taxon>Alteromonas</taxon>
    </lineage>
</organism>
<reference evidence="11 12" key="1">
    <citation type="submission" date="2014-12" db="EMBL/GenBank/DDBJ databases">
        <title>Genome sequencing of Alteromonas marina AD001.</title>
        <authorList>
            <person name="Adrian T.G.S."/>
            <person name="Chan K.G."/>
        </authorList>
    </citation>
    <scope>NUCLEOTIDE SEQUENCE [LARGE SCALE GENOMIC DNA]</scope>
    <source>
        <strain evidence="11 12">AD001</strain>
    </source>
</reference>
<evidence type="ECO:0000256" key="3">
    <source>
        <dbReference type="ARBA" id="ARBA00022723"/>
    </source>
</evidence>
<dbReference type="PANTHER" id="PTHR37424:SF1">
    <property type="entry name" value="BACTERIOFERRITIN-ASSOCIATED FERREDOXIN"/>
    <property type="match status" value="1"/>
</dbReference>
<evidence type="ECO:0000313" key="11">
    <source>
        <dbReference type="EMBL" id="KHT44349.1"/>
    </source>
</evidence>
<keyword evidence="2" id="KW-0001">2Fe-2S</keyword>
<evidence type="ECO:0000256" key="4">
    <source>
        <dbReference type="ARBA" id="ARBA00022982"/>
    </source>
</evidence>
<feature type="domain" description="BFD-like [2Fe-2S]-binding" evidence="10">
    <location>
        <begin position="3"/>
        <end position="51"/>
    </location>
</feature>
<sequence length="64" mass="7124">MFVCMCYGVTDKSIRAAVEENGVGNMRELRQHLELGSQCGKCINMAQQIIDQTIVDESLFKDVG</sequence>
<accession>A0A0B3YUT4</accession>
<dbReference type="GO" id="GO:0046872">
    <property type="term" value="F:metal ion binding"/>
    <property type="evidence" value="ECO:0007669"/>
    <property type="project" value="UniProtKB-KW"/>
</dbReference>
<evidence type="ECO:0000256" key="7">
    <source>
        <dbReference type="ARBA" id="ARBA00034078"/>
    </source>
</evidence>